<keyword evidence="3 9" id="KW-0547">Nucleotide-binding</keyword>
<dbReference type="SUPFAM" id="SSF52374">
    <property type="entry name" value="Nucleotidylyl transferase"/>
    <property type="match status" value="1"/>
</dbReference>
<keyword evidence="1 9" id="KW-0963">Cytoplasm</keyword>
<evidence type="ECO:0000256" key="9">
    <source>
        <dbReference type="HAMAP-Rule" id="MF_02007"/>
    </source>
</evidence>
<dbReference type="GO" id="GO:0004831">
    <property type="term" value="F:tyrosine-tRNA ligase activity"/>
    <property type="evidence" value="ECO:0007669"/>
    <property type="project" value="UniProtKB-EC"/>
</dbReference>
<dbReference type="InterPro" id="IPR036986">
    <property type="entry name" value="S4_RNA-bd_sf"/>
</dbReference>
<evidence type="ECO:0000256" key="7">
    <source>
        <dbReference type="ARBA" id="ARBA00023146"/>
    </source>
</evidence>
<dbReference type="NCBIfam" id="TIGR00234">
    <property type="entry name" value="tyrS"/>
    <property type="match status" value="1"/>
</dbReference>
<feature type="domain" description="RNA-binding S4" evidence="11">
    <location>
        <begin position="352"/>
        <end position="413"/>
    </location>
</feature>
<dbReference type="InterPro" id="IPR024088">
    <property type="entry name" value="Tyr-tRNA-ligase_bac-type"/>
</dbReference>
<protein>
    <recommendedName>
        <fullName evidence="9">Tyrosine--tRNA ligase</fullName>
        <ecNumber evidence="9">6.1.1.1</ecNumber>
    </recommendedName>
    <alternativeName>
        <fullName evidence="9">Tyrosyl-tRNA synthetase</fullName>
        <shortName evidence="9">TyrRS</shortName>
    </alternativeName>
</protein>
<evidence type="ECO:0000256" key="2">
    <source>
        <dbReference type="ARBA" id="ARBA00022598"/>
    </source>
</evidence>
<keyword evidence="6 9" id="KW-0648">Protein biosynthesis</keyword>
<dbReference type="InterPro" id="IPR024108">
    <property type="entry name" value="Tyr-tRNA-ligase_bac_2"/>
</dbReference>
<name>A0ABU5DA15_9BURK</name>
<comment type="similarity">
    <text evidence="9">Belongs to the class-I aminoacyl-tRNA synthetase family. TyrS type 2 subfamily.</text>
</comment>
<dbReference type="EMBL" id="JAXCLA010000001">
    <property type="protein sequence ID" value="MDY0743126.1"/>
    <property type="molecule type" value="Genomic_DNA"/>
</dbReference>
<evidence type="ECO:0000256" key="4">
    <source>
        <dbReference type="ARBA" id="ARBA00022840"/>
    </source>
</evidence>
<dbReference type="Gene3D" id="1.10.240.10">
    <property type="entry name" value="Tyrosyl-Transfer RNA Synthetase"/>
    <property type="match status" value="1"/>
</dbReference>
<dbReference type="RefSeq" id="WP_320420966.1">
    <property type="nucleotide sequence ID" value="NZ_JAXCLA010000001.1"/>
</dbReference>
<gene>
    <name evidence="9 12" type="primary">tyrS</name>
    <name evidence="12" type="ORF">SNE35_01345</name>
</gene>
<dbReference type="CDD" id="cd00165">
    <property type="entry name" value="S4"/>
    <property type="match status" value="1"/>
</dbReference>
<evidence type="ECO:0000313" key="13">
    <source>
        <dbReference type="Proteomes" id="UP001285263"/>
    </source>
</evidence>
<dbReference type="Gene3D" id="3.10.290.10">
    <property type="entry name" value="RNA-binding S4 domain"/>
    <property type="match status" value="1"/>
</dbReference>
<dbReference type="HAMAP" id="MF_02007">
    <property type="entry name" value="Tyr_tRNA_synth_type2"/>
    <property type="match status" value="1"/>
</dbReference>
<evidence type="ECO:0000256" key="5">
    <source>
        <dbReference type="ARBA" id="ARBA00022884"/>
    </source>
</evidence>
<organism evidence="12 13">
    <name type="scientific">Roseateles agri</name>
    <dbReference type="NCBI Taxonomy" id="3098619"/>
    <lineage>
        <taxon>Bacteria</taxon>
        <taxon>Pseudomonadati</taxon>
        <taxon>Pseudomonadota</taxon>
        <taxon>Betaproteobacteria</taxon>
        <taxon>Burkholderiales</taxon>
        <taxon>Sphaerotilaceae</taxon>
        <taxon>Roseateles</taxon>
    </lineage>
</organism>
<evidence type="ECO:0000256" key="3">
    <source>
        <dbReference type="ARBA" id="ARBA00022741"/>
    </source>
</evidence>
<evidence type="ECO:0000256" key="6">
    <source>
        <dbReference type="ARBA" id="ARBA00022917"/>
    </source>
</evidence>
<dbReference type="InterPro" id="IPR014729">
    <property type="entry name" value="Rossmann-like_a/b/a_fold"/>
</dbReference>
<dbReference type="PROSITE" id="PS50889">
    <property type="entry name" value="S4"/>
    <property type="match status" value="1"/>
</dbReference>
<dbReference type="PANTHER" id="PTHR11766">
    <property type="entry name" value="TYROSYL-TRNA SYNTHETASE"/>
    <property type="match status" value="1"/>
</dbReference>
<evidence type="ECO:0000313" key="12">
    <source>
        <dbReference type="EMBL" id="MDY0743126.1"/>
    </source>
</evidence>
<dbReference type="InterPro" id="IPR002942">
    <property type="entry name" value="S4_RNA-bd"/>
</dbReference>
<evidence type="ECO:0000259" key="11">
    <source>
        <dbReference type="SMART" id="SM00363"/>
    </source>
</evidence>
<dbReference type="InterPro" id="IPR001412">
    <property type="entry name" value="aa-tRNA-synth_I_CS"/>
</dbReference>
<dbReference type="CDD" id="cd00805">
    <property type="entry name" value="TyrRS_core"/>
    <property type="match status" value="1"/>
</dbReference>
<feature type="short sequence motif" description="'KMSKS' region" evidence="9">
    <location>
        <begin position="244"/>
        <end position="248"/>
    </location>
</feature>
<dbReference type="InterPro" id="IPR002307">
    <property type="entry name" value="Tyr-tRNA-ligase"/>
</dbReference>
<sequence length="413" mass="45330">MSESRTPVKTSYPITDKVREAMEISLRGVEELLPEADWLQKLAKSEATGVPLRIKLGLDPTAPDIHIGHTVVLNKMRQLQDLGHQVIFLIGDFTSMIGDPSGRNSTRPPLTAEQIKANAETYYAQAKLVLDPARTEIRYNSEWSDPLGARGMIQLAAKYTVARMMERDDFTKRFAAQTPISVHEFLYPLMQGYDSVALKSDIELGGTDQKFNLLMGRHLQQEYGQEPQCILTMPLLEGLDGVEKMSKSKNNYVGISEPANSMFAKILSISDEQMWKWFKLLSFKSLAEIASLRAEVEGGRNPKDAKVMLAKEITTRFHDAASADAAEADFNNRARGGIPDDIPEVSLSGAPMMIGKVLLGANLVASGGEATRMIEQGGVKIDGATISDKGLKLEAGTFVAQVGKRKFARVTLG</sequence>
<dbReference type="InterPro" id="IPR002305">
    <property type="entry name" value="aa-tRNA-synth_Ic"/>
</dbReference>
<dbReference type="Pfam" id="PF00579">
    <property type="entry name" value="tRNA-synt_1b"/>
    <property type="match status" value="1"/>
</dbReference>
<dbReference type="PANTHER" id="PTHR11766:SF1">
    <property type="entry name" value="TYROSINE--TRNA LIGASE"/>
    <property type="match status" value="1"/>
</dbReference>
<keyword evidence="13" id="KW-1185">Reference proteome</keyword>
<keyword evidence="5 10" id="KW-0694">RNA-binding</keyword>
<comment type="subunit">
    <text evidence="9">Homodimer.</text>
</comment>
<dbReference type="Proteomes" id="UP001285263">
    <property type="component" value="Unassembled WGS sequence"/>
</dbReference>
<accession>A0ABU5DA15</accession>
<dbReference type="PROSITE" id="PS00178">
    <property type="entry name" value="AA_TRNA_LIGASE_I"/>
    <property type="match status" value="1"/>
</dbReference>
<keyword evidence="2 9" id="KW-0436">Ligase</keyword>
<dbReference type="SUPFAM" id="SSF55174">
    <property type="entry name" value="Alpha-L RNA-binding motif"/>
    <property type="match status" value="1"/>
</dbReference>
<dbReference type="Gene3D" id="3.40.50.620">
    <property type="entry name" value="HUPs"/>
    <property type="match status" value="1"/>
</dbReference>
<reference evidence="12 13" key="1">
    <citation type="submission" date="2023-11" db="EMBL/GenBank/DDBJ databases">
        <title>Paucibacter sp. nov., isolated from fresh soil in Korea.</title>
        <authorList>
            <person name="Le N.T.T."/>
        </authorList>
    </citation>
    <scope>NUCLEOTIDE SEQUENCE [LARGE SCALE GENOMIC DNA]</scope>
    <source>
        <strain evidence="12 13">R3-3</strain>
    </source>
</reference>
<keyword evidence="4 9" id="KW-0067">ATP-binding</keyword>
<comment type="caution">
    <text evidence="12">The sequence shown here is derived from an EMBL/GenBank/DDBJ whole genome shotgun (WGS) entry which is preliminary data.</text>
</comment>
<evidence type="ECO:0000256" key="10">
    <source>
        <dbReference type="PROSITE-ProRule" id="PRU00182"/>
    </source>
</evidence>
<comment type="catalytic activity">
    <reaction evidence="8 9">
        <text>tRNA(Tyr) + L-tyrosine + ATP = L-tyrosyl-tRNA(Tyr) + AMP + diphosphate + H(+)</text>
        <dbReference type="Rhea" id="RHEA:10220"/>
        <dbReference type="Rhea" id="RHEA-COMP:9706"/>
        <dbReference type="Rhea" id="RHEA-COMP:9707"/>
        <dbReference type="ChEBI" id="CHEBI:15378"/>
        <dbReference type="ChEBI" id="CHEBI:30616"/>
        <dbReference type="ChEBI" id="CHEBI:33019"/>
        <dbReference type="ChEBI" id="CHEBI:58315"/>
        <dbReference type="ChEBI" id="CHEBI:78442"/>
        <dbReference type="ChEBI" id="CHEBI:78536"/>
        <dbReference type="ChEBI" id="CHEBI:456215"/>
        <dbReference type="EC" id="6.1.1.1"/>
    </reaction>
</comment>
<dbReference type="PRINTS" id="PR01040">
    <property type="entry name" value="TRNASYNTHTYR"/>
</dbReference>
<proteinExistence type="inferred from homology"/>
<evidence type="ECO:0000256" key="8">
    <source>
        <dbReference type="ARBA" id="ARBA00048248"/>
    </source>
</evidence>
<dbReference type="EC" id="6.1.1.1" evidence="9"/>
<dbReference type="SMART" id="SM00363">
    <property type="entry name" value="S4"/>
    <property type="match status" value="1"/>
</dbReference>
<feature type="short sequence motif" description="'HIGH' region" evidence="9">
    <location>
        <begin position="60"/>
        <end position="69"/>
    </location>
</feature>
<dbReference type="Pfam" id="PF13275">
    <property type="entry name" value="S4_2"/>
    <property type="match status" value="1"/>
</dbReference>
<feature type="binding site" evidence="9">
    <location>
        <position position="247"/>
    </location>
    <ligand>
        <name>ATP</name>
        <dbReference type="ChEBI" id="CHEBI:30616"/>
    </ligand>
</feature>
<comment type="subcellular location">
    <subcellularLocation>
        <location evidence="9">Cytoplasm</location>
    </subcellularLocation>
</comment>
<evidence type="ECO:0000256" key="1">
    <source>
        <dbReference type="ARBA" id="ARBA00022490"/>
    </source>
</evidence>
<keyword evidence="7 9" id="KW-0030">Aminoacyl-tRNA synthetase</keyword>
<comment type="function">
    <text evidence="9">Catalyzes the attachment of tyrosine to tRNA(Tyr) in a two-step reaction: tyrosine is first activated by ATP to form Tyr-AMP and then transferred to the acceptor end of tRNA(Tyr).</text>
</comment>